<evidence type="ECO:0000313" key="3">
    <source>
        <dbReference type="Proteomes" id="UP000261082"/>
    </source>
</evidence>
<gene>
    <name evidence="2" type="ORF">DZ858_01330</name>
</gene>
<proteinExistence type="predicted"/>
<reference evidence="2 3" key="1">
    <citation type="journal article" date="2007" name="Int. J. Syst. Evol. Microbiol.">
        <title>Marixanthomonas ophiurae gen. nov., sp. nov., a marine bacterium of the family Flavobacteriaceae isolated from a deep-sea brittle star.</title>
        <authorList>
            <person name="Romanenko L.A."/>
            <person name="Uchino M."/>
            <person name="Frolova G.M."/>
            <person name="Mikhailov V.V."/>
        </authorList>
    </citation>
    <scope>NUCLEOTIDE SEQUENCE [LARGE SCALE GENOMIC DNA]</scope>
    <source>
        <strain evidence="2 3">KMM 3046</strain>
    </source>
</reference>
<dbReference type="RefSeq" id="WP_117157776.1">
    <property type="nucleotide sequence ID" value="NZ_QVID01000001.1"/>
</dbReference>
<evidence type="ECO:0000256" key="1">
    <source>
        <dbReference type="SAM" id="SignalP"/>
    </source>
</evidence>
<protein>
    <submittedName>
        <fullName evidence="2">Uncharacterized protein</fullName>
    </submittedName>
</protein>
<keyword evidence="3" id="KW-1185">Reference proteome</keyword>
<feature type="chain" id="PRO_5017656453" evidence="1">
    <location>
        <begin position="25"/>
        <end position="267"/>
    </location>
</feature>
<comment type="caution">
    <text evidence="2">The sequence shown here is derived from an EMBL/GenBank/DDBJ whole genome shotgun (WGS) entry which is preliminary data.</text>
</comment>
<accession>A0A3E1Q9F0</accession>
<organism evidence="2 3">
    <name type="scientific">Marixanthomonas ophiurae</name>
    <dbReference type="NCBI Taxonomy" id="387659"/>
    <lineage>
        <taxon>Bacteria</taxon>
        <taxon>Pseudomonadati</taxon>
        <taxon>Bacteroidota</taxon>
        <taxon>Flavobacteriia</taxon>
        <taxon>Flavobacteriales</taxon>
        <taxon>Flavobacteriaceae</taxon>
        <taxon>Marixanthomonas</taxon>
    </lineage>
</organism>
<keyword evidence="1" id="KW-0732">Signal</keyword>
<feature type="signal peptide" evidence="1">
    <location>
        <begin position="1"/>
        <end position="24"/>
    </location>
</feature>
<sequence length="267" mass="29525">MKPIFTFKCCVLLSILFISVPLFAQVGINTTTPNGILDVNSSNTGVVLPRVALTATNVMAPAINPKTGVTNIPAGTVVYNTNNTTNGVNDVYKGIYVWNGTRWINQFPLKHSEIFKQTGHERTRSNQGYKNIDNLVNKTFKAKYSGTYKIELSVNYGGGYVDSNYDINVATQKGNFRLTYESESGTKNKIIPAKAISTDGNTQFYLIWEQHKVVYYETLRAGQEYDFSLKFDQSDSPEFVGNGNSGSGLGYIGYDIPCSVEFTYLGS</sequence>
<dbReference type="OrthoDB" id="1430919at2"/>
<dbReference type="EMBL" id="QVID01000001">
    <property type="protein sequence ID" value="RFN58752.1"/>
    <property type="molecule type" value="Genomic_DNA"/>
</dbReference>
<dbReference type="Proteomes" id="UP000261082">
    <property type="component" value="Unassembled WGS sequence"/>
</dbReference>
<dbReference type="AlphaFoldDB" id="A0A3E1Q9F0"/>
<evidence type="ECO:0000313" key="2">
    <source>
        <dbReference type="EMBL" id="RFN58752.1"/>
    </source>
</evidence>
<name>A0A3E1Q9F0_9FLAO</name>